<reference evidence="2 3" key="1">
    <citation type="submission" date="2021-06" db="EMBL/GenBank/DDBJ databases">
        <title>Clostridia strains as spoilage organisms.</title>
        <authorList>
            <person name="Wambui J."/>
            <person name="Stephan R."/>
            <person name="Stevens M.J.A."/>
        </authorList>
    </citation>
    <scope>NUCLEOTIDE SEQUENCE [LARGE SCALE GENOMIC DNA]</scope>
    <source>
        <strain evidence="2 3">CM013</strain>
    </source>
</reference>
<evidence type="ECO:0000313" key="2">
    <source>
        <dbReference type="EMBL" id="MBU3220572.1"/>
    </source>
</evidence>
<keyword evidence="3" id="KW-1185">Reference proteome</keyword>
<accession>A0ABS6C502</accession>
<dbReference type="InterPro" id="IPR022121">
    <property type="entry name" value="Peptidase_M73_camelysin"/>
</dbReference>
<keyword evidence="1" id="KW-0732">Signal</keyword>
<name>A0ABS6C502_9CLOT</name>
<evidence type="ECO:0000313" key="3">
    <source>
        <dbReference type="Proteomes" id="UP000740830"/>
    </source>
</evidence>
<dbReference type="Pfam" id="PF12389">
    <property type="entry name" value="Peptidase_M73"/>
    <property type="match status" value="1"/>
</dbReference>
<dbReference type="NCBIfam" id="TIGR04088">
    <property type="entry name" value="cognate_SipW"/>
    <property type="match status" value="1"/>
</dbReference>
<gene>
    <name evidence="2" type="ORF">KPL27_10805</name>
</gene>
<dbReference type="EMBL" id="JAHLDG010000017">
    <property type="protein sequence ID" value="MBU3220572.1"/>
    <property type="molecule type" value="Genomic_DNA"/>
</dbReference>
<comment type="caution">
    <text evidence="2">The sequence shown here is derived from an EMBL/GenBank/DDBJ whole genome shotgun (WGS) entry which is preliminary data.</text>
</comment>
<proteinExistence type="predicted"/>
<evidence type="ECO:0000256" key="1">
    <source>
        <dbReference type="SAM" id="SignalP"/>
    </source>
</evidence>
<feature type="signal peptide" evidence="1">
    <location>
        <begin position="1"/>
        <end position="19"/>
    </location>
</feature>
<dbReference type="InterPro" id="IPR023833">
    <property type="entry name" value="Signal_pept_SipW-depend-type"/>
</dbReference>
<dbReference type="Proteomes" id="UP000740830">
    <property type="component" value="Unassembled WGS sequence"/>
</dbReference>
<feature type="chain" id="PRO_5046660761" evidence="1">
    <location>
        <begin position="20"/>
        <end position="209"/>
    </location>
</feature>
<dbReference type="RefSeq" id="WP_216132398.1">
    <property type="nucleotide sequence ID" value="NZ_JAHLDG010000017.1"/>
</dbReference>
<protein>
    <submittedName>
        <fullName evidence="2">M73 family metallopeptidase</fullName>
    </submittedName>
</protein>
<organism evidence="2 3">
    <name type="scientific">Clostridium algidicarnis</name>
    <dbReference type="NCBI Taxonomy" id="37659"/>
    <lineage>
        <taxon>Bacteria</taxon>
        <taxon>Bacillati</taxon>
        <taxon>Bacillota</taxon>
        <taxon>Clostridia</taxon>
        <taxon>Eubacteriales</taxon>
        <taxon>Clostridiaceae</taxon>
        <taxon>Clostridium</taxon>
    </lineage>
</organism>
<sequence>MKKKLIASLSVVTISVALIAGGTLAWFTGNAKTDAKFKAGTVAVGIKQGEKDVNGEKLELIKNWNPGDSNVFDFDVPNLGTKRAYVRVKVTKMNWDKMGEMIGNVKLSPDSNWVMGETKTNEGQEHTYYYYKEILDGSKDKDGNDMTAEKALMKLKVELDGEGTGNDYQGDTFNMKLDVEAIQASNDAILSAWNISDAVKSELEGYKAK</sequence>